<reference evidence="1" key="1">
    <citation type="submission" date="2020-11" db="EMBL/GenBank/DDBJ databases">
        <authorList>
            <consortium name="DOE Joint Genome Institute"/>
            <person name="Ahrendt S."/>
            <person name="Riley R."/>
            <person name="Andreopoulos W."/>
            <person name="Labutti K."/>
            <person name="Pangilinan J."/>
            <person name="Ruiz-Duenas F.J."/>
            <person name="Barrasa J.M."/>
            <person name="Sanchez-Garcia M."/>
            <person name="Camarero S."/>
            <person name="Miyauchi S."/>
            <person name="Serrano A."/>
            <person name="Linde D."/>
            <person name="Babiker R."/>
            <person name="Drula E."/>
            <person name="Ayuso-Fernandez I."/>
            <person name="Pacheco R."/>
            <person name="Padilla G."/>
            <person name="Ferreira P."/>
            <person name="Barriuso J."/>
            <person name="Kellner H."/>
            <person name="Castanera R."/>
            <person name="Alfaro M."/>
            <person name="Ramirez L."/>
            <person name="Pisabarro A.G."/>
            <person name="Kuo A."/>
            <person name="Tritt A."/>
            <person name="Lipzen A."/>
            <person name="He G."/>
            <person name="Yan M."/>
            <person name="Ng V."/>
            <person name="Cullen D."/>
            <person name="Martin F."/>
            <person name="Rosso M.-N."/>
            <person name="Henrissat B."/>
            <person name="Hibbett D."/>
            <person name="Martinez A.T."/>
            <person name="Grigoriev I.V."/>
        </authorList>
    </citation>
    <scope>NUCLEOTIDE SEQUENCE</scope>
    <source>
        <strain evidence="1">ATCC 90797</strain>
    </source>
</reference>
<comment type="caution">
    <text evidence="1">The sequence shown here is derived from an EMBL/GenBank/DDBJ whole genome shotgun (WGS) entry which is preliminary data.</text>
</comment>
<gene>
    <name evidence="1" type="ORF">BDN71DRAFT_736847</name>
</gene>
<proteinExistence type="predicted"/>
<accession>A0A9P5ZYQ2</accession>
<evidence type="ECO:0000313" key="1">
    <source>
        <dbReference type="EMBL" id="KAF9496728.1"/>
    </source>
</evidence>
<evidence type="ECO:0000313" key="2">
    <source>
        <dbReference type="Proteomes" id="UP000807025"/>
    </source>
</evidence>
<organism evidence="1 2">
    <name type="scientific">Pleurotus eryngii</name>
    <name type="common">Boletus of the steppes</name>
    <dbReference type="NCBI Taxonomy" id="5323"/>
    <lineage>
        <taxon>Eukaryota</taxon>
        <taxon>Fungi</taxon>
        <taxon>Dikarya</taxon>
        <taxon>Basidiomycota</taxon>
        <taxon>Agaricomycotina</taxon>
        <taxon>Agaricomycetes</taxon>
        <taxon>Agaricomycetidae</taxon>
        <taxon>Agaricales</taxon>
        <taxon>Pleurotineae</taxon>
        <taxon>Pleurotaceae</taxon>
        <taxon>Pleurotus</taxon>
    </lineage>
</organism>
<dbReference type="AlphaFoldDB" id="A0A9P5ZYQ2"/>
<protein>
    <submittedName>
        <fullName evidence="1">Uncharacterized protein</fullName>
    </submittedName>
</protein>
<name>A0A9P5ZYQ2_PLEER</name>
<dbReference type="Proteomes" id="UP000807025">
    <property type="component" value="Unassembled WGS sequence"/>
</dbReference>
<sequence length="158" mass="18066">MGAINTESIHILLHEMGQTYALDDFYDWTPSGVGGFIMQAGSATKITDFDGWVCSSQQDWDDAKVEATLDAATISRRATTFLLHNPQPPRLAIHRSFRHQPTPVPRRLRLLGRDLHATVCVYSVYPSRSKLKKDDRTMRWDRVDRPYDVRAGYLQGFQ</sequence>
<dbReference type="EMBL" id="MU154550">
    <property type="protein sequence ID" value="KAF9496728.1"/>
    <property type="molecule type" value="Genomic_DNA"/>
</dbReference>
<dbReference type="OrthoDB" id="94998at2759"/>
<keyword evidence="2" id="KW-1185">Reference proteome</keyword>